<sequence>MIKMLTINKREIMEQTGFTDSVAGRIVREAKKAMVEAGFNFYANKRLSRVPVEVVNKILAMELKGSDGYIGNIQTERKSMGVQNQRV</sequence>
<proteinExistence type="predicted"/>
<protein>
    <submittedName>
        <fullName evidence="1">DUF3173 family protein</fullName>
    </submittedName>
</protein>
<accession>A0A941GHQ3</accession>
<gene>
    <name evidence="1" type="ORF">KD144_24575</name>
</gene>
<organism evidence="1">
    <name type="scientific">Niallia circulans</name>
    <name type="common">Bacillus circulans</name>
    <dbReference type="NCBI Taxonomy" id="1397"/>
    <lineage>
        <taxon>Bacteria</taxon>
        <taxon>Bacillati</taxon>
        <taxon>Bacillota</taxon>
        <taxon>Bacilli</taxon>
        <taxon>Bacillales</taxon>
        <taxon>Bacillaceae</taxon>
        <taxon>Niallia</taxon>
    </lineage>
</organism>
<dbReference type="Pfam" id="PF11372">
    <property type="entry name" value="DUF3173"/>
    <property type="match status" value="1"/>
</dbReference>
<comment type="caution">
    <text evidence="1">The sequence shown here is derived from an EMBL/GenBank/DDBJ whole genome shotgun (WGS) entry which is preliminary data.</text>
</comment>
<name>A0A941GHQ3_NIACI</name>
<dbReference type="InterPro" id="IPR021512">
    <property type="entry name" value="DUF3173"/>
</dbReference>
<evidence type="ECO:0000313" key="1">
    <source>
        <dbReference type="EMBL" id="MBR8672712.1"/>
    </source>
</evidence>
<dbReference type="AlphaFoldDB" id="A0A941GHQ3"/>
<dbReference type="EMBL" id="JAGTPX010000062">
    <property type="protein sequence ID" value="MBR8672712.1"/>
    <property type="molecule type" value="Genomic_DNA"/>
</dbReference>
<reference evidence="1" key="1">
    <citation type="submission" date="2021-04" db="EMBL/GenBank/DDBJ databases">
        <title>Genomic analysis of electroactive and textile dye degrading Bacillus circulans strain: DC10 isolated from constructed wetland-microbial fuel cells treating textile dye wastewaters.</title>
        <authorList>
            <person name="Patel D.U."/>
            <person name="Desai C.R."/>
        </authorList>
    </citation>
    <scope>NUCLEOTIDE SEQUENCE</scope>
    <source>
        <strain evidence="1">DC10</strain>
    </source>
</reference>